<keyword evidence="4" id="KW-1185">Reference proteome</keyword>
<proteinExistence type="predicted"/>
<dbReference type="PANTHER" id="PTHR34490:SF1">
    <property type="entry name" value="GALAXIN-LIKE"/>
    <property type="match status" value="1"/>
</dbReference>
<protein>
    <recommendedName>
        <fullName evidence="1">Galaxin-like repeats domain-containing protein</fullName>
    </recommendedName>
</protein>
<name>R7ULF2_CAPTE</name>
<dbReference type="EnsemblMetazoa" id="CapteT91091">
    <property type="protein sequence ID" value="CapteP91091"/>
    <property type="gene ID" value="CapteG91091"/>
</dbReference>
<dbReference type="InterPro" id="IPR056601">
    <property type="entry name" value="Galaxin_dom"/>
</dbReference>
<gene>
    <name evidence="2" type="ORF">CAPTEDRAFT_91091</name>
</gene>
<organism evidence="2">
    <name type="scientific">Capitella teleta</name>
    <name type="common">Polychaete worm</name>
    <dbReference type="NCBI Taxonomy" id="283909"/>
    <lineage>
        <taxon>Eukaryota</taxon>
        <taxon>Metazoa</taxon>
        <taxon>Spiralia</taxon>
        <taxon>Lophotrochozoa</taxon>
        <taxon>Annelida</taxon>
        <taxon>Polychaeta</taxon>
        <taxon>Sedentaria</taxon>
        <taxon>Scolecida</taxon>
        <taxon>Capitellidae</taxon>
        <taxon>Capitella</taxon>
    </lineage>
</organism>
<dbReference type="PANTHER" id="PTHR34490">
    <property type="entry name" value="PROTEIN CBG12054-RELATED"/>
    <property type="match status" value="1"/>
</dbReference>
<reference evidence="2 4" key="2">
    <citation type="journal article" date="2013" name="Nature">
        <title>Insights into bilaterian evolution from three spiralian genomes.</title>
        <authorList>
            <person name="Simakov O."/>
            <person name="Marletaz F."/>
            <person name="Cho S.J."/>
            <person name="Edsinger-Gonzales E."/>
            <person name="Havlak P."/>
            <person name="Hellsten U."/>
            <person name="Kuo D.H."/>
            <person name="Larsson T."/>
            <person name="Lv J."/>
            <person name="Arendt D."/>
            <person name="Savage R."/>
            <person name="Osoegawa K."/>
            <person name="de Jong P."/>
            <person name="Grimwood J."/>
            <person name="Chapman J.A."/>
            <person name="Shapiro H."/>
            <person name="Aerts A."/>
            <person name="Otillar R.P."/>
            <person name="Terry A.Y."/>
            <person name="Boore J.L."/>
            <person name="Grigoriev I.V."/>
            <person name="Lindberg D.R."/>
            <person name="Seaver E.C."/>
            <person name="Weisblat D.A."/>
            <person name="Putnam N.H."/>
            <person name="Rokhsar D.S."/>
        </authorList>
    </citation>
    <scope>NUCLEOTIDE SEQUENCE</scope>
    <source>
        <strain evidence="2 4">I ESC-2004</strain>
    </source>
</reference>
<reference evidence="3" key="3">
    <citation type="submission" date="2015-06" db="UniProtKB">
        <authorList>
            <consortium name="EnsemblMetazoa"/>
        </authorList>
    </citation>
    <scope>IDENTIFICATION</scope>
</reference>
<evidence type="ECO:0000313" key="2">
    <source>
        <dbReference type="EMBL" id="ELU04762.1"/>
    </source>
</evidence>
<feature type="domain" description="Galaxin-like repeats" evidence="1">
    <location>
        <begin position="66"/>
        <end position="176"/>
    </location>
</feature>
<feature type="non-terminal residue" evidence="2">
    <location>
        <position position="1"/>
    </location>
</feature>
<evidence type="ECO:0000313" key="4">
    <source>
        <dbReference type="Proteomes" id="UP000014760"/>
    </source>
</evidence>
<sequence length="266" mass="29037">ISALLSDCGGITFNNASHACCNNHISTRPLDLPLNQQLCCGTQLSDSLAVICCNDVTKLRVDKYTECCDAKAFQKDIQLCCGGQLFPLAANRDCCGDQLFNTNTHRCSPGQIFTCIHADYASTSCCYPSSSLSQVDDLCCRGVRTSRTTSDYECCGRETYDSSTHSMCCDGNIVKRLPGVGTSEEECCGSDVIDIRSHLCCNGIARRRVTQDYFCCENKAYDSTINLCCEDTVHSIESSHTTCCGDKVFDNTSHKCINGRIKVLSS</sequence>
<reference evidence="4" key="1">
    <citation type="submission" date="2012-12" db="EMBL/GenBank/DDBJ databases">
        <authorList>
            <person name="Hellsten U."/>
            <person name="Grimwood J."/>
            <person name="Chapman J.A."/>
            <person name="Shapiro H."/>
            <person name="Aerts A."/>
            <person name="Otillar R.P."/>
            <person name="Terry A.Y."/>
            <person name="Boore J.L."/>
            <person name="Simakov O."/>
            <person name="Marletaz F."/>
            <person name="Cho S.-J."/>
            <person name="Edsinger-Gonzales E."/>
            <person name="Havlak P."/>
            <person name="Kuo D.-H."/>
            <person name="Larsson T."/>
            <person name="Lv J."/>
            <person name="Arendt D."/>
            <person name="Savage R."/>
            <person name="Osoegawa K."/>
            <person name="de Jong P."/>
            <person name="Lindberg D.R."/>
            <person name="Seaver E.C."/>
            <person name="Weisblat D.A."/>
            <person name="Putnam N.H."/>
            <person name="Grigoriev I.V."/>
            <person name="Rokhsar D.S."/>
        </authorList>
    </citation>
    <scope>NUCLEOTIDE SEQUENCE</scope>
    <source>
        <strain evidence="4">I ESC-2004</strain>
    </source>
</reference>
<evidence type="ECO:0000313" key="3">
    <source>
        <dbReference type="EnsemblMetazoa" id="CapteP91091"/>
    </source>
</evidence>
<accession>R7ULF2</accession>
<dbReference type="Pfam" id="PF24748">
    <property type="entry name" value="Galaxin_repeat"/>
    <property type="match status" value="1"/>
</dbReference>
<dbReference type="EMBL" id="AMQN01008081">
    <property type="status" value="NOT_ANNOTATED_CDS"/>
    <property type="molecule type" value="Genomic_DNA"/>
</dbReference>
<dbReference type="OrthoDB" id="6148295at2759"/>
<dbReference type="HOGENOM" id="CLU_085583_1_0_1"/>
<evidence type="ECO:0000259" key="1">
    <source>
        <dbReference type="Pfam" id="PF24748"/>
    </source>
</evidence>
<dbReference type="AlphaFoldDB" id="R7ULF2"/>
<dbReference type="InterPro" id="IPR055284">
    <property type="entry name" value="Galaxin-like"/>
</dbReference>
<dbReference type="EMBL" id="KB302153">
    <property type="protein sequence ID" value="ELU04762.1"/>
    <property type="molecule type" value="Genomic_DNA"/>
</dbReference>
<dbReference type="Proteomes" id="UP000014760">
    <property type="component" value="Unassembled WGS sequence"/>
</dbReference>
<dbReference type="OMA" id="KQICCYP"/>